<name>A0A6J2RNV3_COTGO</name>
<dbReference type="InterPro" id="IPR003409">
    <property type="entry name" value="MORN"/>
</dbReference>
<evidence type="ECO:0000256" key="2">
    <source>
        <dbReference type="ARBA" id="ARBA00004430"/>
    </source>
</evidence>
<feature type="compositionally biased region" description="Basic residues" evidence="9">
    <location>
        <begin position="24"/>
        <end position="38"/>
    </location>
</feature>
<reference evidence="11" key="1">
    <citation type="submission" date="2025-08" db="UniProtKB">
        <authorList>
            <consortium name="RefSeq"/>
        </authorList>
    </citation>
    <scope>IDENTIFICATION</scope>
</reference>
<dbReference type="PANTHER" id="PTHR46613:SF1">
    <property type="entry name" value="RADIAL SPOKE HEAD 10 HOMOLOG B-RELATED"/>
    <property type="match status" value="1"/>
</dbReference>
<keyword evidence="10" id="KW-1185">Reference proteome</keyword>
<dbReference type="InParanoid" id="A0A6J2RNV3"/>
<dbReference type="FunCoup" id="A0A6J2RNV3">
    <property type="interactions" value="354"/>
</dbReference>
<evidence type="ECO:0000256" key="4">
    <source>
        <dbReference type="ARBA" id="ARBA00022737"/>
    </source>
</evidence>
<keyword evidence="5" id="KW-0282">Flagellum</keyword>
<dbReference type="Pfam" id="PF02493">
    <property type="entry name" value="MORN"/>
    <property type="match status" value="9"/>
</dbReference>
<dbReference type="CTD" id="222967"/>
<feature type="region of interest" description="Disordered" evidence="9">
    <location>
        <begin position="15"/>
        <end position="49"/>
    </location>
</feature>
<dbReference type="OrthoDB" id="294378at2759"/>
<feature type="region of interest" description="Disordered" evidence="9">
    <location>
        <begin position="643"/>
        <end position="693"/>
    </location>
</feature>
<evidence type="ECO:0000256" key="5">
    <source>
        <dbReference type="ARBA" id="ARBA00022846"/>
    </source>
</evidence>
<evidence type="ECO:0000313" key="10">
    <source>
        <dbReference type="Proteomes" id="UP000504630"/>
    </source>
</evidence>
<dbReference type="PANTHER" id="PTHR46613">
    <property type="entry name" value="RADIAL SPOKE HEAD 10 HOMOLOG B-RELATED"/>
    <property type="match status" value="1"/>
</dbReference>
<dbReference type="AlphaFoldDB" id="A0A6J2RNV3"/>
<evidence type="ECO:0000256" key="1">
    <source>
        <dbReference type="ARBA" id="ARBA00004230"/>
    </source>
</evidence>
<proteinExistence type="predicted"/>
<gene>
    <name evidence="11" type="primary">rsph10b</name>
</gene>
<keyword evidence="4" id="KW-0677">Repeat</keyword>
<dbReference type="KEGG" id="cgob:115024880"/>
<evidence type="ECO:0000256" key="7">
    <source>
        <dbReference type="ARBA" id="ARBA00023212"/>
    </source>
</evidence>
<dbReference type="GeneID" id="115024880"/>
<evidence type="ECO:0000256" key="8">
    <source>
        <dbReference type="ARBA" id="ARBA00023273"/>
    </source>
</evidence>
<sequence length="780" mass="87934">MFVVSVLNRCHGDGPSLRDDSVNKRRKMTQGKENKHKTTVQTDNQEKENACGEAGLPHAAEERGNRKLVSCSAGLQVTSADVAQNQTDLRDAQLENDDAYELPALCSLIVQRYEGDTCEGQFHGAGVALFEGGAGYKGMFSKGLMDGRGVFTQAGGLKYEGEFVCNMPMGQGTYTWPDGSSYKGDVYDAIRHGTGTYTCANNGVSYTGQWDRGTRHGKGVVYYNQDETSWYKGDWVKNNREGGGTRRYPSGNIYSGEWKSNLRHGEGTMRWLELGQQYVGMWQNGVQHGRGTHVWILRRADGSQYFQSNRYTGGFLQGHRHGQGSFYYACGAIYEGEWRKNEKHGKGKFTFEDGRVFEGEFVEDQMMTHKAPTLRPGSSFLGPDMALNIECLLEEFPERKRDAERRKVESEMSKQSGELRSVYAFYSRLGHAHSPENSFRLSRLQLWRLLKDCNIHHHGVTLTQMNRFARGCATTAEIHSPFTPVLLRTILSCLVVVAYHIYHKDMTSQDNLLAACFNKLMTDNICPNAKNVKGFLFRQPDCAAVAVSYSEKCWEVYQTYCRVSAASREEQTMTGRHLLRMFKDLHLLDNQLTSARLLQIIAAESREPSNPSACLDLEITFLEFFEVLLGSAEVKCRQVLPAGRDAEASETTNSPPRPTSDAAELSTARDVESQQAVKTKVNEGRPRAEGKRSCVPVERTGEGKVVRTRGIEAKDREVELWNQTIHQFFNHFFFPAFEHNQLLSRYMKEDAQRHVALQRHVATETSLYRETGRGGVRADE</sequence>
<evidence type="ECO:0000256" key="6">
    <source>
        <dbReference type="ARBA" id="ARBA00023069"/>
    </source>
</evidence>
<dbReference type="GO" id="GO:0031514">
    <property type="term" value="C:motile cilium"/>
    <property type="evidence" value="ECO:0007669"/>
    <property type="project" value="UniProtKB-SubCell"/>
</dbReference>
<dbReference type="RefSeq" id="XP_029312603.1">
    <property type="nucleotide sequence ID" value="XM_029456743.1"/>
</dbReference>
<accession>A0A6J2RNV3</accession>
<keyword evidence="8" id="KW-0966">Cell projection</keyword>
<feature type="compositionally biased region" description="Basic and acidic residues" evidence="9">
    <location>
        <begin position="680"/>
        <end position="692"/>
    </location>
</feature>
<keyword evidence="3" id="KW-0963">Cytoplasm</keyword>
<evidence type="ECO:0000256" key="9">
    <source>
        <dbReference type="SAM" id="MobiDB-lite"/>
    </source>
</evidence>
<organism evidence="10 11">
    <name type="scientific">Cottoperca gobio</name>
    <name type="common">Frogmouth</name>
    <name type="synonym">Aphritis gobio</name>
    <dbReference type="NCBI Taxonomy" id="56716"/>
    <lineage>
        <taxon>Eukaryota</taxon>
        <taxon>Metazoa</taxon>
        <taxon>Chordata</taxon>
        <taxon>Craniata</taxon>
        <taxon>Vertebrata</taxon>
        <taxon>Euteleostomi</taxon>
        <taxon>Actinopterygii</taxon>
        <taxon>Neopterygii</taxon>
        <taxon>Teleostei</taxon>
        <taxon>Neoteleostei</taxon>
        <taxon>Acanthomorphata</taxon>
        <taxon>Eupercaria</taxon>
        <taxon>Perciformes</taxon>
        <taxon>Notothenioidei</taxon>
        <taxon>Bovichtidae</taxon>
        <taxon>Cottoperca</taxon>
    </lineage>
</organism>
<dbReference type="GO" id="GO:0005930">
    <property type="term" value="C:axoneme"/>
    <property type="evidence" value="ECO:0007669"/>
    <property type="project" value="UniProtKB-SubCell"/>
</dbReference>
<evidence type="ECO:0000313" key="11">
    <source>
        <dbReference type="RefSeq" id="XP_029312603.1"/>
    </source>
</evidence>
<protein>
    <submittedName>
        <fullName evidence="11">LOW QUALITY PROTEIN: radial spoke head 10 homolog B</fullName>
    </submittedName>
</protein>
<comment type="subcellular location">
    <subcellularLocation>
        <location evidence="1">Cell projection</location>
        <location evidence="1">Cilium</location>
        <location evidence="1">Flagellum</location>
    </subcellularLocation>
    <subcellularLocation>
        <location evidence="2">Cytoplasm</location>
        <location evidence="2">Cytoskeleton</location>
        <location evidence="2">Cilium axoneme</location>
    </subcellularLocation>
</comment>
<dbReference type="SMART" id="SM00698">
    <property type="entry name" value="MORN"/>
    <property type="match status" value="10"/>
</dbReference>
<dbReference type="Proteomes" id="UP000504630">
    <property type="component" value="Chromosome 19"/>
</dbReference>
<keyword evidence="7" id="KW-0206">Cytoskeleton</keyword>
<keyword evidence="6" id="KW-0969">Cilium</keyword>
<evidence type="ECO:0000256" key="3">
    <source>
        <dbReference type="ARBA" id="ARBA00022490"/>
    </source>
</evidence>
<dbReference type="SUPFAM" id="SSF82185">
    <property type="entry name" value="Histone H3 K4-specific methyltransferase SET7/9 N-terminal domain"/>
    <property type="match status" value="2"/>
</dbReference>
<dbReference type="Gene3D" id="2.20.110.10">
    <property type="entry name" value="Histone H3 K4-specific methyltransferase SET7/9 N-terminal domain"/>
    <property type="match status" value="5"/>
</dbReference>